<dbReference type="RefSeq" id="WP_224195482.1">
    <property type="nucleotide sequence ID" value="NZ_JAIRAU010000043.1"/>
</dbReference>
<proteinExistence type="predicted"/>
<dbReference type="InterPro" id="IPR005123">
    <property type="entry name" value="Oxoglu/Fe-dep_dioxygenase_dom"/>
</dbReference>
<keyword evidence="2" id="KW-0223">Dioxygenase</keyword>
<name>A0ABS7TZX1_9BACT</name>
<evidence type="ECO:0000259" key="1">
    <source>
        <dbReference type="PROSITE" id="PS51471"/>
    </source>
</evidence>
<feature type="domain" description="Fe2OG dioxygenase" evidence="1">
    <location>
        <begin position="99"/>
        <end position="196"/>
    </location>
</feature>
<dbReference type="SUPFAM" id="SSF51197">
    <property type="entry name" value="Clavaminate synthase-like"/>
    <property type="match status" value="1"/>
</dbReference>
<dbReference type="InterPro" id="IPR027450">
    <property type="entry name" value="AlkB-like"/>
</dbReference>
<dbReference type="GO" id="GO:0051213">
    <property type="term" value="F:dioxygenase activity"/>
    <property type="evidence" value="ECO:0007669"/>
    <property type="project" value="UniProtKB-KW"/>
</dbReference>
<dbReference type="EMBL" id="JAIRAU010000043">
    <property type="protein sequence ID" value="MBZ5713749.1"/>
    <property type="molecule type" value="Genomic_DNA"/>
</dbReference>
<dbReference type="InterPro" id="IPR032854">
    <property type="entry name" value="ALKBH3"/>
</dbReference>
<dbReference type="PROSITE" id="PS51471">
    <property type="entry name" value="FE2OG_OXY"/>
    <property type="match status" value="1"/>
</dbReference>
<organism evidence="2 3">
    <name type="scientific">Nannocystis pusilla</name>
    <dbReference type="NCBI Taxonomy" id="889268"/>
    <lineage>
        <taxon>Bacteria</taxon>
        <taxon>Pseudomonadati</taxon>
        <taxon>Myxococcota</taxon>
        <taxon>Polyangia</taxon>
        <taxon>Nannocystales</taxon>
        <taxon>Nannocystaceae</taxon>
        <taxon>Nannocystis</taxon>
    </lineage>
</organism>
<gene>
    <name evidence="2" type="ORF">K7C98_31350</name>
</gene>
<dbReference type="InterPro" id="IPR037151">
    <property type="entry name" value="AlkB-like_sf"/>
</dbReference>
<keyword evidence="3" id="KW-1185">Reference proteome</keyword>
<evidence type="ECO:0000313" key="3">
    <source>
        <dbReference type="Proteomes" id="UP001139031"/>
    </source>
</evidence>
<reference evidence="2" key="1">
    <citation type="submission" date="2021-08" db="EMBL/GenBank/DDBJ databases">
        <authorList>
            <person name="Stevens D.C."/>
        </authorList>
    </citation>
    <scope>NUCLEOTIDE SEQUENCE</scope>
    <source>
        <strain evidence="2">DSM 53165</strain>
    </source>
</reference>
<dbReference type="PANTHER" id="PTHR31212:SF4">
    <property type="entry name" value="ALPHA-KETOGLUTARATE-DEPENDENT DIOXYGENASE ALKB HOMOLOG 3"/>
    <property type="match status" value="1"/>
</dbReference>
<sequence>MSQVRIIDDSDGAIVEYASEFLAAGDRSALLAELTQARDRFDRDRVLMYGKTIDAPRMVCAFGDDGLHYRYAGVDRTTHPWPPHLRGARDRIAAVCGHPFNYALVNLYQTGDDYIGWHADKVSDLVPGSSIASLSLGAARPFQLRHKSSGAAHEVMLASGSLLVMRGTCQQFYKHSLPRRRGVTEPRFNITFRHVRSDG</sequence>
<comment type="caution">
    <text evidence="2">The sequence shown here is derived from an EMBL/GenBank/DDBJ whole genome shotgun (WGS) entry which is preliminary data.</text>
</comment>
<dbReference type="Proteomes" id="UP001139031">
    <property type="component" value="Unassembled WGS sequence"/>
</dbReference>
<protein>
    <submittedName>
        <fullName evidence="2">Alpha-ketoglutarate-dependent dioxygenase AlkB</fullName>
    </submittedName>
</protein>
<dbReference type="PANTHER" id="PTHR31212">
    <property type="entry name" value="ALPHA-KETOGLUTARATE-DEPENDENT DIOXYGENASE ALKB HOMOLOG 3"/>
    <property type="match status" value="1"/>
</dbReference>
<accession>A0ABS7TZX1</accession>
<evidence type="ECO:0000313" key="2">
    <source>
        <dbReference type="EMBL" id="MBZ5713749.1"/>
    </source>
</evidence>
<keyword evidence="2" id="KW-0560">Oxidoreductase</keyword>
<dbReference type="Pfam" id="PF13532">
    <property type="entry name" value="2OG-FeII_Oxy_2"/>
    <property type="match status" value="1"/>
</dbReference>
<dbReference type="Gene3D" id="2.60.120.590">
    <property type="entry name" value="Alpha-ketoglutarate-dependent dioxygenase AlkB-like"/>
    <property type="match status" value="1"/>
</dbReference>